<proteinExistence type="predicted"/>
<evidence type="ECO:0000313" key="2">
    <source>
        <dbReference type="Proteomes" id="UP000316621"/>
    </source>
</evidence>
<protein>
    <submittedName>
        <fullName evidence="1">Uncharacterized protein</fullName>
    </submittedName>
</protein>
<dbReference type="GO" id="GO:0061458">
    <property type="term" value="P:reproductive system development"/>
    <property type="evidence" value="ECO:0007669"/>
    <property type="project" value="TreeGrafter"/>
</dbReference>
<name>A0A4Y7IY97_PAPSO</name>
<reference evidence="1 2" key="1">
    <citation type="journal article" date="2018" name="Science">
        <title>The opium poppy genome and morphinan production.</title>
        <authorList>
            <person name="Guo L."/>
            <person name="Winzer T."/>
            <person name="Yang X."/>
            <person name="Li Y."/>
            <person name="Ning Z."/>
            <person name="He Z."/>
            <person name="Teodor R."/>
            <person name="Lu Y."/>
            <person name="Bowser T.A."/>
            <person name="Graham I.A."/>
            <person name="Ye K."/>
        </authorList>
    </citation>
    <scope>NUCLEOTIDE SEQUENCE [LARGE SCALE GENOMIC DNA]</scope>
    <source>
        <strain evidence="2">cv. HN1</strain>
        <tissue evidence="1">Leaves</tissue>
    </source>
</reference>
<keyword evidence="2" id="KW-1185">Reference proteome</keyword>
<evidence type="ECO:0000313" key="1">
    <source>
        <dbReference type="EMBL" id="RZC52691.1"/>
    </source>
</evidence>
<dbReference type="Gramene" id="RZC52691">
    <property type="protein sequence ID" value="RZC52691"/>
    <property type="gene ID" value="C5167_021120"/>
</dbReference>
<dbReference type="AlphaFoldDB" id="A0A4Y7IY97"/>
<gene>
    <name evidence="1" type="ORF">C5167_021120</name>
</gene>
<accession>A0A4Y7IY97</accession>
<dbReference type="Proteomes" id="UP000316621">
    <property type="component" value="Chromosome 2"/>
</dbReference>
<organism evidence="1 2">
    <name type="scientific">Papaver somniferum</name>
    <name type="common">Opium poppy</name>
    <dbReference type="NCBI Taxonomy" id="3469"/>
    <lineage>
        <taxon>Eukaryota</taxon>
        <taxon>Viridiplantae</taxon>
        <taxon>Streptophyta</taxon>
        <taxon>Embryophyta</taxon>
        <taxon>Tracheophyta</taxon>
        <taxon>Spermatophyta</taxon>
        <taxon>Magnoliopsida</taxon>
        <taxon>Ranunculales</taxon>
        <taxon>Papaveraceae</taxon>
        <taxon>Papaveroideae</taxon>
        <taxon>Papaver</taxon>
    </lineage>
</organism>
<dbReference type="GO" id="GO:0005634">
    <property type="term" value="C:nucleus"/>
    <property type="evidence" value="ECO:0007669"/>
    <property type="project" value="TreeGrafter"/>
</dbReference>
<sequence>MAFLQVIHVDGGIERLNPGKEQWGFVKELRVSRKKSIKSSAGSLSWTMQTLDARQIELFLTEGYKCGSWDYKEIRSYQIRTHSDVATGAILDIVHLKDRATAGWRKFTL</sequence>
<dbReference type="PANTHER" id="PTHR47149:SF1">
    <property type="entry name" value="F-BOX PROTEIN RMF"/>
    <property type="match status" value="1"/>
</dbReference>
<dbReference type="EMBL" id="CM010716">
    <property type="protein sequence ID" value="RZC52691.1"/>
    <property type="molecule type" value="Genomic_DNA"/>
</dbReference>
<dbReference type="PANTHER" id="PTHR47149">
    <property type="entry name" value="F-BOX PROTEIN RMF"/>
    <property type="match status" value="1"/>
</dbReference>